<evidence type="ECO:0000313" key="2">
    <source>
        <dbReference type="Proteomes" id="UP000640930"/>
    </source>
</evidence>
<keyword evidence="2" id="KW-1185">Reference proteome</keyword>
<protein>
    <submittedName>
        <fullName evidence="1">Uncharacterized protein</fullName>
    </submittedName>
</protein>
<dbReference type="EMBL" id="JACSQA010000065">
    <property type="protein sequence ID" value="MBD8028703.1"/>
    <property type="molecule type" value="Genomic_DNA"/>
</dbReference>
<proteinExistence type="predicted"/>
<dbReference type="Proteomes" id="UP000640930">
    <property type="component" value="Unassembled WGS sequence"/>
</dbReference>
<comment type="caution">
    <text evidence="1">The sequence shown here is derived from an EMBL/GenBank/DDBJ whole genome shotgun (WGS) entry which is preliminary data.</text>
</comment>
<evidence type="ECO:0000313" key="1">
    <source>
        <dbReference type="EMBL" id="MBD8028703.1"/>
    </source>
</evidence>
<gene>
    <name evidence="1" type="ORF">H9636_18920</name>
</gene>
<dbReference type="RefSeq" id="WP_191709089.1">
    <property type="nucleotide sequence ID" value="NZ_JACSQA010000065.1"/>
</dbReference>
<name>A0ABR8XHK7_9BACL</name>
<accession>A0ABR8XHK7</accession>
<reference evidence="1 2" key="1">
    <citation type="submission" date="2020-08" db="EMBL/GenBank/DDBJ databases">
        <title>A Genomic Blueprint of the Chicken Gut Microbiome.</title>
        <authorList>
            <person name="Gilroy R."/>
            <person name="Ravi A."/>
            <person name="Getino M."/>
            <person name="Pursley I."/>
            <person name="Horton D.L."/>
            <person name="Alikhan N.-F."/>
            <person name="Baker D."/>
            <person name="Gharbi K."/>
            <person name="Hall N."/>
            <person name="Watson M."/>
            <person name="Adriaenssens E.M."/>
            <person name="Foster-Nyarko E."/>
            <person name="Jarju S."/>
            <person name="Secka A."/>
            <person name="Antonio M."/>
            <person name="Oren A."/>
            <person name="Chaudhuri R."/>
            <person name="La Ragione R.M."/>
            <person name="Hildebrand F."/>
            <person name="Pallen M.J."/>
        </authorList>
    </citation>
    <scope>NUCLEOTIDE SEQUENCE [LARGE SCALE GENOMIC DNA]</scope>
    <source>
        <strain evidence="1 2">Re31</strain>
    </source>
</reference>
<organism evidence="1 2">
    <name type="scientific">Ureibacillus galli</name>
    <dbReference type="NCBI Taxonomy" id="2762222"/>
    <lineage>
        <taxon>Bacteria</taxon>
        <taxon>Bacillati</taxon>
        <taxon>Bacillota</taxon>
        <taxon>Bacilli</taxon>
        <taxon>Bacillales</taxon>
        <taxon>Caryophanaceae</taxon>
        <taxon>Ureibacillus</taxon>
    </lineage>
</organism>
<sequence length="105" mass="11743">MNQLLLLYYKVWVLRLFLLFSNLCTPKLVAGTLYATVGAIDAQGRINNANILINGDTVLEGIYDALNKNSSYSRIEVTVFFREYTNPDGTKVRADYGNSTTKGKN</sequence>